<evidence type="ECO:0000313" key="4">
    <source>
        <dbReference type="Proteomes" id="UP000230066"/>
    </source>
</evidence>
<feature type="compositionally biased region" description="Polar residues" evidence="1">
    <location>
        <begin position="295"/>
        <end position="308"/>
    </location>
</feature>
<feature type="region of interest" description="Disordered" evidence="1">
    <location>
        <begin position="238"/>
        <end position="261"/>
    </location>
</feature>
<feature type="region of interest" description="Disordered" evidence="1">
    <location>
        <begin position="277"/>
        <end position="308"/>
    </location>
</feature>
<accession>A0A4E0RH77</accession>
<dbReference type="EMBL" id="JXXN02000546">
    <property type="protein sequence ID" value="THD27036.1"/>
    <property type="molecule type" value="Genomic_DNA"/>
</dbReference>
<proteinExistence type="predicted"/>
<comment type="caution">
    <text evidence="3">The sequence shown here is derived from an EMBL/GenBank/DDBJ whole genome shotgun (WGS) entry which is preliminary data.</text>
</comment>
<organism evidence="3 4">
    <name type="scientific">Fasciola hepatica</name>
    <name type="common">Liver fluke</name>
    <dbReference type="NCBI Taxonomy" id="6192"/>
    <lineage>
        <taxon>Eukaryota</taxon>
        <taxon>Metazoa</taxon>
        <taxon>Spiralia</taxon>
        <taxon>Lophotrochozoa</taxon>
        <taxon>Platyhelminthes</taxon>
        <taxon>Trematoda</taxon>
        <taxon>Digenea</taxon>
        <taxon>Plagiorchiida</taxon>
        <taxon>Echinostomata</taxon>
        <taxon>Echinostomatoidea</taxon>
        <taxon>Fasciolidae</taxon>
        <taxon>Fasciola</taxon>
    </lineage>
</organism>
<dbReference type="Pfam" id="PF19010">
    <property type="entry name" value="DUF5739"/>
    <property type="match status" value="1"/>
</dbReference>
<feature type="domain" description="DUF5739" evidence="2">
    <location>
        <begin position="296"/>
        <end position="400"/>
    </location>
</feature>
<feature type="region of interest" description="Disordered" evidence="1">
    <location>
        <begin position="127"/>
        <end position="150"/>
    </location>
</feature>
<keyword evidence="4" id="KW-1185">Reference proteome</keyword>
<sequence length="472" mass="54684">MNPKNENYNLCRTDKEFMSLMMLILISHKRTGTVYRHFPKLFIIICQIPLFIIPPTTCISLVKEKNRLSEVTKQKSSEALDFRPMNGSGLTPAPSHASKDTYYWNKPTPEELLLSYNQGRRSENFPQRFTKTTNSSTHLKEASHSKIGKPRGKTYNYRPNLWTSLKTENCYRIEPLNVLTTKEIDQYEQSLYSSSNPYSHSVRVIRGNVISTDSERMHVNPLSKKWVEKIPIPLSTWPRGTWQGQPKTGARKFTSAPPKRPLRNRIFQSVKRTKSRKGRLRWPRGRARRSHADQLKTQITSESRSQAPDNSQIVITVHRVFIRPSVISLENGDLHARIRYIIQLHRKLTGFYRLNMEVRTDPSYPPIYVGNIQNVCAHWPANLPQSNCSMNKSRFYQKGQICFCHMPPGIYRQRLRLNLTNILEGLEIPKFLVNFLFNGKEISIHLLIKLEDENDELVGCLNLTLPILLKSA</sequence>
<evidence type="ECO:0000259" key="2">
    <source>
        <dbReference type="Pfam" id="PF19010"/>
    </source>
</evidence>
<protein>
    <recommendedName>
        <fullName evidence="2">DUF5739 domain-containing protein</fullName>
    </recommendedName>
</protein>
<dbReference type="InterPro" id="IPR043800">
    <property type="entry name" value="DUF5739"/>
</dbReference>
<dbReference type="AlphaFoldDB" id="A0A4E0RH77"/>
<evidence type="ECO:0000313" key="3">
    <source>
        <dbReference type="EMBL" id="THD27036.1"/>
    </source>
</evidence>
<gene>
    <name evidence="3" type="ORF">D915_001856</name>
</gene>
<feature type="compositionally biased region" description="Basic residues" evidence="1">
    <location>
        <begin position="277"/>
        <end position="289"/>
    </location>
</feature>
<feature type="compositionally biased region" description="Polar residues" evidence="1">
    <location>
        <begin position="127"/>
        <end position="137"/>
    </location>
</feature>
<evidence type="ECO:0000256" key="1">
    <source>
        <dbReference type="SAM" id="MobiDB-lite"/>
    </source>
</evidence>
<dbReference type="Proteomes" id="UP000230066">
    <property type="component" value="Unassembled WGS sequence"/>
</dbReference>
<reference evidence="3" key="1">
    <citation type="submission" date="2019-03" db="EMBL/GenBank/DDBJ databases">
        <title>Improved annotation for the trematode Fasciola hepatica.</title>
        <authorList>
            <person name="Choi Y.-J."/>
            <person name="Martin J."/>
            <person name="Mitreva M."/>
        </authorList>
    </citation>
    <scope>NUCLEOTIDE SEQUENCE [LARGE SCALE GENOMIC DNA]</scope>
</reference>
<name>A0A4E0RH77_FASHE</name>